<accession>A0ABD1UIP0</accession>
<gene>
    <name evidence="1" type="ORF">Adt_09961</name>
</gene>
<keyword evidence="2" id="KW-1185">Reference proteome</keyword>
<name>A0ABD1UIP0_9LAMI</name>
<sequence>MPHKNSDKEPANQRVVQSVIERYEEQQNTLGTKEQNQSCYESMTELSPRTMRALLGELTQDVVGQDAIELGRITFEAKKKMAVDDNPFLQPLGINMITTGFKGGLPKFKLVVHNGEEDSEPHPSVFERLKGKEVKRDEEILCARCSREVNENVEKKKHGDIIIVLVWFQTSSLFEDETYHFMEDLISRGNSDQCTMVERSDHNLVNQMYGRHSNIV</sequence>
<proteinExistence type="predicted"/>
<comment type="caution">
    <text evidence="1">The sequence shown here is derived from an EMBL/GenBank/DDBJ whole genome shotgun (WGS) entry which is preliminary data.</text>
</comment>
<protein>
    <submittedName>
        <fullName evidence="1">Retroelement</fullName>
    </submittedName>
</protein>
<dbReference type="AlphaFoldDB" id="A0ABD1UIP0"/>
<organism evidence="1 2">
    <name type="scientific">Abeliophyllum distichum</name>
    <dbReference type="NCBI Taxonomy" id="126358"/>
    <lineage>
        <taxon>Eukaryota</taxon>
        <taxon>Viridiplantae</taxon>
        <taxon>Streptophyta</taxon>
        <taxon>Embryophyta</taxon>
        <taxon>Tracheophyta</taxon>
        <taxon>Spermatophyta</taxon>
        <taxon>Magnoliopsida</taxon>
        <taxon>eudicotyledons</taxon>
        <taxon>Gunneridae</taxon>
        <taxon>Pentapetalae</taxon>
        <taxon>asterids</taxon>
        <taxon>lamiids</taxon>
        <taxon>Lamiales</taxon>
        <taxon>Oleaceae</taxon>
        <taxon>Forsythieae</taxon>
        <taxon>Abeliophyllum</taxon>
    </lineage>
</organism>
<dbReference type="Proteomes" id="UP001604336">
    <property type="component" value="Unassembled WGS sequence"/>
</dbReference>
<reference evidence="2" key="1">
    <citation type="submission" date="2024-07" db="EMBL/GenBank/DDBJ databases">
        <title>Two chromosome-level genome assemblies of Korean endemic species Abeliophyllum distichum and Forsythia ovata (Oleaceae).</title>
        <authorList>
            <person name="Jang H."/>
        </authorList>
    </citation>
    <scope>NUCLEOTIDE SEQUENCE [LARGE SCALE GENOMIC DNA]</scope>
</reference>
<evidence type="ECO:0000313" key="1">
    <source>
        <dbReference type="EMBL" id="KAL2524907.1"/>
    </source>
</evidence>
<evidence type="ECO:0000313" key="2">
    <source>
        <dbReference type="Proteomes" id="UP001604336"/>
    </source>
</evidence>
<dbReference type="EMBL" id="JBFOLK010000003">
    <property type="protein sequence ID" value="KAL2524907.1"/>
    <property type="molecule type" value="Genomic_DNA"/>
</dbReference>